<reference evidence="3 4" key="1">
    <citation type="submission" date="2015-09" db="EMBL/GenBank/DDBJ databases">
        <title>Genome sequence of the marine flavobacterium Croceitalea dokdonensis DOKDO 023 that contains proton- and sodium-pumping rhodopsins.</title>
        <authorList>
            <person name="Kwon S.-K."/>
            <person name="Lee H.K."/>
            <person name="Kwak M.-J."/>
            <person name="Kim J.F."/>
        </authorList>
    </citation>
    <scope>NUCLEOTIDE SEQUENCE [LARGE SCALE GENOMIC DNA]</scope>
    <source>
        <strain evidence="3 4">DOKDO 023</strain>
    </source>
</reference>
<dbReference type="Pfam" id="PF06580">
    <property type="entry name" value="His_kinase"/>
    <property type="match status" value="1"/>
</dbReference>
<dbReference type="OrthoDB" id="9809908at2"/>
<dbReference type="GO" id="GO:0000155">
    <property type="term" value="F:phosphorelay sensor kinase activity"/>
    <property type="evidence" value="ECO:0007669"/>
    <property type="project" value="InterPro"/>
</dbReference>
<accession>A0A0P7AVG7</accession>
<dbReference type="PANTHER" id="PTHR34220:SF7">
    <property type="entry name" value="SENSOR HISTIDINE KINASE YPDA"/>
    <property type="match status" value="1"/>
</dbReference>
<dbReference type="InterPro" id="IPR050640">
    <property type="entry name" value="Bact_2-comp_sensor_kinase"/>
</dbReference>
<evidence type="ECO:0000256" key="1">
    <source>
        <dbReference type="SAM" id="Phobius"/>
    </source>
</evidence>
<feature type="transmembrane region" description="Helical" evidence="1">
    <location>
        <begin position="71"/>
        <end position="95"/>
    </location>
</feature>
<dbReference type="AlphaFoldDB" id="A0A0P7AVG7"/>
<proteinExistence type="predicted"/>
<gene>
    <name evidence="3" type="ORF">I595_1575</name>
</gene>
<feature type="transmembrane region" description="Helical" evidence="1">
    <location>
        <begin position="41"/>
        <end position="59"/>
    </location>
</feature>
<dbReference type="InterPro" id="IPR036890">
    <property type="entry name" value="HATPase_C_sf"/>
</dbReference>
<comment type="caution">
    <text evidence="3">The sequence shown here is derived from an EMBL/GenBank/DDBJ whole genome shotgun (WGS) entry which is preliminary data.</text>
</comment>
<keyword evidence="4" id="KW-1185">Reference proteome</keyword>
<evidence type="ECO:0000313" key="4">
    <source>
        <dbReference type="Proteomes" id="UP000050280"/>
    </source>
</evidence>
<dbReference type="PATRIC" id="fig|1300341.3.peg.1765"/>
<feature type="transmembrane region" description="Helical" evidence="1">
    <location>
        <begin position="107"/>
        <end position="128"/>
    </location>
</feature>
<sequence length="338" mass="38757">MVKPVWNISKKELLFQAVLLVMVFLFYSFDRNAPGFKFHQLVFFSTYVIASIIIGFYLMPRYLYRQKYIPFTIFVLIIIAVLIVLEELILEPLFFPGTRRASSFPGVIYSMLGVLPVLTVLSGFKFGWDALQKQQEIEKLESIIEEGELQFLRSQINPHFLFNNLNNLYSYAIQGSEKTPQIILELSGLLRYMLYECKEKYVPLSKELQQLQNFIALSKLQIEERGTVTFNASKEATGHKIAPLILIVFIENAFKHSQAGQSNDISIKIDVTLKGDTLHFTCINNHDSGEQHKSLSSGIGLQNVKKRLHLSYPNAHELNIHETDNEYAVDLSIELTKI</sequence>
<keyword evidence="3" id="KW-0418">Kinase</keyword>
<organism evidence="3 4">
    <name type="scientific">Croceitalea dokdonensis DOKDO 023</name>
    <dbReference type="NCBI Taxonomy" id="1300341"/>
    <lineage>
        <taxon>Bacteria</taxon>
        <taxon>Pseudomonadati</taxon>
        <taxon>Bacteroidota</taxon>
        <taxon>Flavobacteriia</taxon>
        <taxon>Flavobacteriales</taxon>
        <taxon>Flavobacteriaceae</taxon>
        <taxon>Croceitalea</taxon>
    </lineage>
</organism>
<dbReference type="InterPro" id="IPR010559">
    <property type="entry name" value="Sig_transdc_His_kin_internal"/>
</dbReference>
<dbReference type="Gene3D" id="3.30.565.10">
    <property type="entry name" value="Histidine kinase-like ATPase, C-terminal domain"/>
    <property type="match status" value="1"/>
</dbReference>
<dbReference type="RefSeq" id="WP_054558762.1">
    <property type="nucleotide sequence ID" value="NZ_LDJX01000003.1"/>
</dbReference>
<keyword evidence="3" id="KW-0808">Transferase</keyword>
<dbReference type="GO" id="GO:0016020">
    <property type="term" value="C:membrane"/>
    <property type="evidence" value="ECO:0007669"/>
    <property type="project" value="InterPro"/>
</dbReference>
<keyword evidence="1" id="KW-0472">Membrane</keyword>
<name>A0A0P7AVG7_9FLAO</name>
<dbReference type="STRING" id="1300341.I595_1575"/>
<dbReference type="EMBL" id="LDJX01000003">
    <property type="protein sequence ID" value="KPM31928.1"/>
    <property type="molecule type" value="Genomic_DNA"/>
</dbReference>
<dbReference type="PANTHER" id="PTHR34220">
    <property type="entry name" value="SENSOR HISTIDINE KINASE YPDA"/>
    <property type="match status" value="1"/>
</dbReference>
<evidence type="ECO:0000313" key="3">
    <source>
        <dbReference type="EMBL" id="KPM31928.1"/>
    </source>
</evidence>
<feature type="transmembrane region" description="Helical" evidence="1">
    <location>
        <begin position="12"/>
        <end position="29"/>
    </location>
</feature>
<keyword evidence="1" id="KW-0812">Transmembrane</keyword>
<evidence type="ECO:0000259" key="2">
    <source>
        <dbReference type="Pfam" id="PF06580"/>
    </source>
</evidence>
<dbReference type="Proteomes" id="UP000050280">
    <property type="component" value="Unassembled WGS sequence"/>
</dbReference>
<keyword evidence="1" id="KW-1133">Transmembrane helix</keyword>
<protein>
    <submittedName>
        <fullName evidence="3">Putative signal transduction histidine kinase</fullName>
    </submittedName>
</protein>
<feature type="domain" description="Signal transduction histidine kinase internal region" evidence="2">
    <location>
        <begin position="148"/>
        <end position="225"/>
    </location>
</feature>